<protein>
    <recommendedName>
        <fullName evidence="1">non-specific serine/threonine protein kinase</fullName>
        <ecNumber evidence="1">2.7.11.1</ecNumber>
    </recommendedName>
</protein>
<dbReference type="Gene3D" id="1.10.510.10">
    <property type="entry name" value="Transferase(Phosphotransferase) domain 1"/>
    <property type="match status" value="1"/>
</dbReference>
<sequence>MTQSGELFEVVTDYPGKPGDAQFLPVSKGEIVRVIKQESEWFTIEKKGKVPRSNLRPYTSTTSVSQIHSISTSQKYLKSQNSTSQPLNVTKSKKEDKISSARSSIVQYPVDIKASSSTSSSLYHAPKFEEFDIRRKLEGGVMGRTYLVRLKESNNFFVMKRVDYLTKDDKDAAEEEVAQLRRLSSQYTVKLLWAFTRDSDLCLIQEFCSGGDLRNTIKELQKIPEIERVDLVWELFTQIVLALNHLHTHNVMHRDIKPANIFIMEDGTARLGDFGLAKNLKEDSNATVAGTRFYRPPESFMWQKMSYSADIFALGVVICELLIGKHPFLAETESETIENIKNAKLSSLPDWIPIEMKSIVMNMMIVV</sequence>
<dbReference type="SMART" id="SM00220">
    <property type="entry name" value="S_TKc"/>
    <property type="match status" value="1"/>
</dbReference>
<dbReference type="PANTHER" id="PTHR44899:SF3">
    <property type="entry name" value="SERINE_THREONINE-PROTEIN KINASE NEK1"/>
    <property type="match status" value="1"/>
</dbReference>
<dbReference type="PROSITE" id="PS50011">
    <property type="entry name" value="PROTEIN_KINASE_DOM"/>
    <property type="match status" value="1"/>
</dbReference>
<evidence type="ECO:0000256" key="8">
    <source>
        <dbReference type="ARBA" id="ARBA00048679"/>
    </source>
</evidence>
<dbReference type="InterPro" id="IPR008271">
    <property type="entry name" value="Ser/Thr_kinase_AS"/>
</dbReference>
<evidence type="ECO:0000256" key="5">
    <source>
        <dbReference type="ARBA" id="ARBA00022777"/>
    </source>
</evidence>
<dbReference type="SUPFAM" id="SSF56112">
    <property type="entry name" value="Protein kinase-like (PK-like)"/>
    <property type="match status" value="1"/>
</dbReference>
<keyword evidence="5 11" id="KW-0418">Kinase</keyword>
<accession>A0A5J4VAB6</accession>
<reference evidence="11 12" key="1">
    <citation type="submission" date="2019-03" db="EMBL/GenBank/DDBJ databases">
        <title>Single cell metagenomics reveals metabolic interactions within the superorganism composed of flagellate Streblomastix strix and complex community of Bacteroidetes bacteria on its surface.</title>
        <authorList>
            <person name="Treitli S.C."/>
            <person name="Kolisko M."/>
            <person name="Husnik F."/>
            <person name="Keeling P."/>
            <person name="Hampl V."/>
        </authorList>
    </citation>
    <scope>NUCLEOTIDE SEQUENCE [LARGE SCALE GENOMIC DNA]</scope>
    <source>
        <strain evidence="11">ST1C</strain>
    </source>
</reference>
<comment type="caution">
    <text evidence="11">The sequence shown here is derived from an EMBL/GenBank/DDBJ whole genome shotgun (WGS) entry which is preliminary data.</text>
</comment>
<comment type="catalytic activity">
    <reaction evidence="7">
        <text>L-threonyl-[protein] + ATP = O-phospho-L-threonyl-[protein] + ADP + H(+)</text>
        <dbReference type="Rhea" id="RHEA:46608"/>
        <dbReference type="Rhea" id="RHEA-COMP:11060"/>
        <dbReference type="Rhea" id="RHEA-COMP:11605"/>
        <dbReference type="ChEBI" id="CHEBI:15378"/>
        <dbReference type="ChEBI" id="CHEBI:30013"/>
        <dbReference type="ChEBI" id="CHEBI:30616"/>
        <dbReference type="ChEBI" id="CHEBI:61977"/>
        <dbReference type="ChEBI" id="CHEBI:456216"/>
        <dbReference type="EC" id="2.7.11.1"/>
    </reaction>
</comment>
<evidence type="ECO:0000256" key="1">
    <source>
        <dbReference type="ARBA" id="ARBA00012513"/>
    </source>
</evidence>
<evidence type="ECO:0000313" key="12">
    <source>
        <dbReference type="Proteomes" id="UP000324800"/>
    </source>
</evidence>
<dbReference type="InterPro" id="IPR036028">
    <property type="entry name" value="SH3-like_dom_sf"/>
</dbReference>
<dbReference type="GO" id="GO:0005524">
    <property type="term" value="F:ATP binding"/>
    <property type="evidence" value="ECO:0007669"/>
    <property type="project" value="UniProtKB-KW"/>
</dbReference>
<evidence type="ECO:0000256" key="6">
    <source>
        <dbReference type="ARBA" id="ARBA00022840"/>
    </source>
</evidence>
<feature type="domain" description="Protein kinase" evidence="10">
    <location>
        <begin position="131"/>
        <end position="367"/>
    </location>
</feature>
<keyword evidence="3" id="KW-0808">Transferase</keyword>
<evidence type="ECO:0000259" key="10">
    <source>
        <dbReference type="PROSITE" id="PS50011"/>
    </source>
</evidence>
<dbReference type="InterPro" id="IPR051131">
    <property type="entry name" value="NEK_Ser/Thr_kinase_NIMA"/>
</dbReference>
<keyword evidence="4" id="KW-0547">Nucleotide-binding</keyword>
<evidence type="ECO:0000256" key="9">
    <source>
        <dbReference type="SAM" id="MobiDB-lite"/>
    </source>
</evidence>
<dbReference type="AlphaFoldDB" id="A0A5J4VAB6"/>
<comment type="catalytic activity">
    <reaction evidence="8">
        <text>L-seryl-[protein] + ATP = O-phospho-L-seryl-[protein] + ADP + H(+)</text>
        <dbReference type="Rhea" id="RHEA:17989"/>
        <dbReference type="Rhea" id="RHEA-COMP:9863"/>
        <dbReference type="Rhea" id="RHEA-COMP:11604"/>
        <dbReference type="ChEBI" id="CHEBI:15378"/>
        <dbReference type="ChEBI" id="CHEBI:29999"/>
        <dbReference type="ChEBI" id="CHEBI:30616"/>
        <dbReference type="ChEBI" id="CHEBI:83421"/>
        <dbReference type="ChEBI" id="CHEBI:456216"/>
        <dbReference type="EC" id="2.7.11.1"/>
    </reaction>
</comment>
<feature type="region of interest" description="Disordered" evidence="9">
    <location>
        <begin position="75"/>
        <end position="95"/>
    </location>
</feature>
<dbReference type="GO" id="GO:0004674">
    <property type="term" value="F:protein serine/threonine kinase activity"/>
    <property type="evidence" value="ECO:0007669"/>
    <property type="project" value="UniProtKB-KW"/>
</dbReference>
<keyword evidence="2" id="KW-0723">Serine/threonine-protein kinase</keyword>
<evidence type="ECO:0000256" key="4">
    <source>
        <dbReference type="ARBA" id="ARBA00022741"/>
    </source>
</evidence>
<gene>
    <name evidence="11" type="ORF">EZS28_025006</name>
</gene>
<evidence type="ECO:0000256" key="7">
    <source>
        <dbReference type="ARBA" id="ARBA00047899"/>
    </source>
</evidence>
<dbReference type="InterPro" id="IPR011009">
    <property type="entry name" value="Kinase-like_dom_sf"/>
</dbReference>
<evidence type="ECO:0000313" key="11">
    <source>
        <dbReference type="EMBL" id="KAA6379466.1"/>
    </source>
</evidence>
<evidence type="ECO:0000256" key="3">
    <source>
        <dbReference type="ARBA" id="ARBA00022679"/>
    </source>
</evidence>
<dbReference type="Proteomes" id="UP000324800">
    <property type="component" value="Unassembled WGS sequence"/>
</dbReference>
<proteinExistence type="predicted"/>
<dbReference type="Pfam" id="PF00069">
    <property type="entry name" value="Pkinase"/>
    <property type="match status" value="1"/>
</dbReference>
<dbReference type="PROSITE" id="PS00108">
    <property type="entry name" value="PROTEIN_KINASE_ST"/>
    <property type="match status" value="1"/>
</dbReference>
<dbReference type="EC" id="2.7.11.1" evidence="1"/>
<dbReference type="InterPro" id="IPR000719">
    <property type="entry name" value="Prot_kinase_dom"/>
</dbReference>
<organism evidence="11 12">
    <name type="scientific">Streblomastix strix</name>
    <dbReference type="NCBI Taxonomy" id="222440"/>
    <lineage>
        <taxon>Eukaryota</taxon>
        <taxon>Metamonada</taxon>
        <taxon>Preaxostyla</taxon>
        <taxon>Oxymonadida</taxon>
        <taxon>Streblomastigidae</taxon>
        <taxon>Streblomastix</taxon>
    </lineage>
</organism>
<keyword evidence="6" id="KW-0067">ATP-binding</keyword>
<dbReference type="SUPFAM" id="SSF50044">
    <property type="entry name" value="SH3-domain"/>
    <property type="match status" value="1"/>
</dbReference>
<evidence type="ECO:0000256" key="2">
    <source>
        <dbReference type="ARBA" id="ARBA00022527"/>
    </source>
</evidence>
<dbReference type="EMBL" id="SNRW01008476">
    <property type="protein sequence ID" value="KAA6379466.1"/>
    <property type="molecule type" value="Genomic_DNA"/>
</dbReference>
<name>A0A5J4VAB6_9EUKA</name>
<dbReference type="PANTHER" id="PTHR44899">
    <property type="entry name" value="CAMK FAMILY PROTEIN KINASE"/>
    <property type="match status" value="1"/>
</dbReference>
<feature type="compositionally biased region" description="Polar residues" evidence="9">
    <location>
        <begin position="75"/>
        <end position="90"/>
    </location>
</feature>